<feature type="transmembrane region" description="Helical" evidence="5">
    <location>
        <begin position="197"/>
        <end position="218"/>
    </location>
</feature>
<feature type="transmembrane region" description="Helical" evidence="5">
    <location>
        <begin position="87"/>
        <end position="109"/>
    </location>
</feature>
<feature type="transmembrane region" description="Helical" evidence="5">
    <location>
        <begin position="285"/>
        <end position="312"/>
    </location>
</feature>
<dbReference type="AlphaFoldDB" id="A0A7W2AR17"/>
<feature type="transmembrane region" description="Helical" evidence="5">
    <location>
        <begin position="239"/>
        <end position="265"/>
    </location>
</feature>
<dbReference type="Proteomes" id="UP000538292">
    <property type="component" value="Unassembled WGS sequence"/>
</dbReference>
<evidence type="ECO:0000256" key="4">
    <source>
        <dbReference type="ARBA" id="ARBA00023136"/>
    </source>
</evidence>
<evidence type="ECO:0000313" key="6">
    <source>
        <dbReference type="EMBL" id="MBA4601852.1"/>
    </source>
</evidence>
<feature type="transmembrane region" description="Helical" evidence="5">
    <location>
        <begin position="154"/>
        <end position="171"/>
    </location>
</feature>
<dbReference type="GO" id="GO:0015086">
    <property type="term" value="F:cadmium ion transmembrane transporter activity"/>
    <property type="evidence" value="ECO:0007669"/>
    <property type="project" value="TreeGrafter"/>
</dbReference>
<gene>
    <name evidence="6" type="ORF">H2C83_05845</name>
</gene>
<reference evidence="6 7" key="1">
    <citation type="submission" date="2020-07" db="EMBL/GenBank/DDBJ databases">
        <title>Thermoactinomyces phylogeny.</title>
        <authorList>
            <person name="Dunlap C."/>
        </authorList>
    </citation>
    <scope>NUCLEOTIDE SEQUENCE [LARGE SCALE GENOMIC DNA]</scope>
    <source>
        <strain evidence="6 7">AMNI-1</strain>
    </source>
</reference>
<dbReference type="GO" id="GO:0034755">
    <property type="term" value="P:iron ion transmembrane transport"/>
    <property type="evidence" value="ECO:0007669"/>
    <property type="project" value="TreeGrafter"/>
</dbReference>
<dbReference type="GO" id="GO:0005384">
    <property type="term" value="F:manganese ion transmembrane transporter activity"/>
    <property type="evidence" value="ECO:0007669"/>
    <property type="project" value="TreeGrafter"/>
</dbReference>
<comment type="caution">
    <text evidence="6">The sequence shown here is derived from an EMBL/GenBank/DDBJ whole genome shotgun (WGS) entry which is preliminary data.</text>
</comment>
<evidence type="ECO:0000256" key="3">
    <source>
        <dbReference type="ARBA" id="ARBA00022989"/>
    </source>
</evidence>
<keyword evidence="2 5" id="KW-0812">Transmembrane</keyword>
<keyword evidence="4 5" id="KW-0472">Membrane</keyword>
<evidence type="ECO:0000256" key="5">
    <source>
        <dbReference type="SAM" id="Phobius"/>
    </source>
</evidence>
<keyword evidence="7" id="KW-1185">Reference proteome</keyword>
<evidence type="ECO:0000313" key="7">
    <source>
        <dbReference type="Proteomes" id="UP000538292"/>
    </source>
</evidence>
<sequence>MKLSGNERRKSLEKKLNRSLLLGAAFLMATSATGPGFLTQTTVFTSQFAANFGFAILTSVILDIGVQMNIWRIIAVSEKRAQDIANIILPGLGYFLALLIIFGGLAFNIGNIAGAGLGFDVLFGIDAKIGAIASGMIAIGIFLSKEAGRAMDRFTQVLGFVMISLTLYVALKSAPPVGEAIIRTFYPVVTETERTEFFMAIVTLVGGTVGGYITFAGGHRLLDAGVKGPDSLPQVTKSAVSGILITTIMRTVLFLAILGVVAAGFSLDVTNPPASVFKLAAGDIGYKLFGIVMWAAAITSVVGSAYTFVSFIQTFSNRLNKNHKWITIGFIVVSTGIFILTGRPVKTLILAGALNGLILPVALSILLIAAHNRKIVNHYKHPIWLTVFGALVVTVMSYLSIYMLIAEIPKLFM</sequence>
<dbReference type="RefSeq" id="WP_181738762.1">
    <property type="nucleotide sequence ID" value="NZ_JACEOL010000018.1"/>
</dbReference>
<feature type="transmembrane region" description="Helical" evidence="5">
    <location>
        <begin position="348"/>
        <end position="370"/>
    </location>
</feature>
<proteinExistence type="predicted"/>
<feature type="transmembrane region" description="Helical" evidence="5">
    <location>
        <begin position="44"/>
        <end position="66"/>
    </location>
</feature>
<organism evidence="6 7">
    <name type="scientific">Thermoactinomyces mirandus</name>
    <dbReference type="NCBI Taxonomy" id="2756294"/>
    <lineage>
        <taxon>Bacteria</taxon>
        <taxon>Bacillati</taxon>
        <taxon>Bacillota</taxon>
        <taxon>Bacilli</taxon>
        <taxon>Bacillales</taxon>
        <taxon>Thermoactinomycetaceae</taxon>
        <taxon>Thermoactinomyces</taxon>
    </lineage>
</organism>
<name>A0A7W2AR17_9BACL</name>
<evidence type="ECO:0000256" key="1">
    <source>
        <dbReference type="ARBA" id="ARBA00004141"/>
    </source>
</evidence>
<feature type="transmembrane region" description="Helical" evidence="5">
    <location>
        <begin position="382"/>
        <end position="405"/>
    </location>
</feature>
<dbReference type="PANTHER" id="PTHR11706">
    <property type="entry name" value="SOLUTE CARRIER PROTEIN FAMILY 11 MEMBER"/>
    <property type="match status" value="1"/>
</dbReference>
<feature type="transmembrane region" description="Helical" evidence="5">
    <location>
        <begin position="20"/>
        <end position="38"/>
    </location>
</feature>
<dbReference type="InterPro" id="IPR001046">
    <property type="entry name" value="NRAMP_fam"/>
</dbReference>
<feature type="transmembrane region" description="Helical" evidence="5">
    <location>
        <begin position="324"/>
        <end position="342"/>
    </location>
</feature>
<comment type="subcellular location">
    <subcellularLocation>
        <location evidence="1">Membrane</location>
        <topology evidence="1">Multi-pass membrane protein</topology>
    </subcellularLocation>
</comment>
<feature type="transmembrane region" description="Helical" evidence="5">
    <location>
        <begin position="121"/>
        <end position="142"/>
    </location>
</feature>
<protein>
    <submittedName>
        <fullName evidence="6">Divalent metal cation transporter</fullName>
    </submittedName>
</protein>
<dbReference type="GO" id="GO:0005886">
    <property type="term" value="C:plasma membrane"/>
    <property type="evidence" value="ECO:0007669"/>
    <property type="project" value="TreeGrafter"/>
</dbReference>
<dbReference type="EMBL" id="JACEOL010000018">
    <property type="protein sequence ID" value="MBA4601852.1"/>
    <property type="molecule type" value="Genomic_DNA"/>
</dbReference>
<keyword evidence="3 5" id="KW-1133">Transmembrane helix</keyword>
<accession>A0A7W2AR17</accession>
<dbReference type="PANTHER" id="PTHR11706:SF2">
    <property type="entry name" value="TRANSPORTER PROTEIN"/>
    <property type="match status" value="1"/>
</dbReference>
<dbReference type="Pfam" id="PF01566">
    <property type="entry name" value="Nramp"/>
    <property type="match status" value="1"/>
</dbReference>
<evidence type="ECO:0000256" key="2">
    <source>
        <dbReference type="ARBA" id="ARBA00022692"/>
    </source>
</evidence>